<proteinExistence type="predicted"/>
<evidence type="ECO:0000313" key="3">
    <source>
        <dbReference type="Proteomes" id="UP000007842"/>
    </source>
</evidence>
<dbReference type="Proteomes" id="UP000007842">
    <property type="component" value="Plasmid pSCATT"/>
</dbReference>
<dbReference type="HOGENOM" id="CLU_1467398_0_0_11"/>
<feature type="region of interest" description="Disordered" evidence="1">
    <location>
        <begin position="13"/>
        <end position="66"/>
    </location>
</feature>
<evidence type="ECO:0000256" key="1">
    <source>
        <dbReference type="SAM" id="MobiDB-lite"/>
    </source>
</evidence>
<feature type="region of interest" description="Disordered" evidence="1">
    <location>
        <begin position="110"/>
        <end position="154"/>
    </location>
</feature>
<protein>
    <submittedName>
        <fullName evidence="2">Uncharacterized protein</fullName>
    </submittedName>
</protein>
<accession>G8XD59</accession>
<dbReference type="KEGG" id="scy:SCATT_p08130"/>
<dbReference type="AlphaFoldDB" id="G8XD59"/>
<evidence type="ECO:0000313" key="2">
    <source>
        <dbReference type="EMBL" id="AEW99006.1"/>
    </source>
</evidence>
<gene>
    <name evidence="2" type="ordered locus">SCATT_p08130</name>
</gene>
<dbReference type="EMBL" id="CP003229">
    <property type="protein sequence ID" value="AEW99006.1"/>
    <property type="molecule type" value="Genomic_DNA"/>
</dbReference>
<dbReference type="PATRIC" id="fig|1003195.29.peg.6607"/>
<organism evidence="2 3">
    <name type="scientific">Streptantibioticus cattleyicolor (strain ATCC 35852 / DSM 46488 / JCM 4925 / NBRC 14057 / NRRL 8057)</name>
    <name type="common">Streptomyces cattleya</name>
    <dbReference type="NCBI Taxonomy" id="1003195"/>
    <lineage>
        <taxon>Bacteria</taxon>
        <taxon>Bacillati</taxon>
        <taxon>Actinomycetota</taxon>
        <taxon>Actinomycetes</taxon>
        <taxon>Kitasatosporales</taxon>
        <taxon>Streptomycetaceae</taxon>
        <taxon>Streptantibioticus</taxon>
    </lineage>
</organism>
<reference evidence="3" key="1">
    <citation type="submission" date="2011-12" db="EMBL/GenBank/DDBJ databases">
        <title>Complete genome sequence of Streptomyces cattleya strain DSM 46488.</title>
        <authorList>
            <person name="Ou H.-Y."/>
            <person name="Li P."/>
            <person name="Zhao C."/>
            <person name="O'Hagan D."/>
            <person name="Deng Z."/>
        </authorList>
    </citation>
    <scope>NUCLEOTIDE SEQUENCE [LARGE SCALE GENOMIC DNA]</scope>
    <source>
        <strain evidence="3">ATCC 35852 / DSM 46488 / JCM 4925 / NBRC 14057 / NRRL 8057</strain>
        <plasmid evidence="3">Plasmid pSCATT</plasmid>
    </source>
</reference>
<sequence length="184" mass="19158">MPHLVVAMQVTVRQHDRTGGRQRSIGPVAPASNGTALRRPDPSRQPLVQDCGGPGGSWASGSDPKAARARAKADGACRAAKNCASCLPTWSESIGSTTWNKDVPGTSLVTRNKGSVLPTTTSGRIGTAGAHDSAARTPLSRAKRSTAGRDHANFTTNWPRATVLVLRHSGSPLPSARGPSPDIR</sequence>
<geneLocation type="plasmid" evidence="2 3">
    <name>pSCATT</name>
</geneLocation>
<keyword evidence="3" id="KW-1185">Reference proteome</keyword>
<keyword evidence="2" id="KW-0614">Plasmid</keyword>
<name>G8XD59_STREN</name>
<feature type="compositionally biased region" description="Polar residues" evidence="1">
    <location>
        <begin position="110"/>
        <end position="124"/>
    </location>
</feature>